<organism evidence="1 2">
    <name type="scientific">Erwinia phage Pavtok</name>
    <dbReference type="NCBI Taxonomy" id="2267655"/>
    <lineage>
        <taxon>Viruses</taxon>
        <taxon>Duplodnaviria</taxon>
        <taxon>Heunggongvirae</taxon>
        <taxon>Uroviricota</taxon>
        <taxon>Caudoviricetes</taxon>
        <taxon>Pavtokvirus</taxon>
        <taxon>Pavtokvirus pavtok</taxon>
    </lineage>
</organism>
<dbReference type="EMBL" id="MH426726">
    <property type="protein sequence ID" value="AXF51490.1"/>
    <property type="molecule type" value="Genomic_DNA"/>
</dbReference>
<evidence type="ECO:0000313" key="1">
    <source>
        <dbReference type="EMBL" id="AXF51490.1"/>
    </source>
</evidence>
<protein>
    <submittedName>
        <fullName evidence="1">Uncharacterized protein</fullName>
    </submittedName>
</protein>
<evidence type="ECO:0000313" key="2">
    <source>
        <dbReference type="Proteomes" id="UP000260529"/>
    </source>
</evidence>
<keyword evidence="2" id="KW-1185">Reference proteome</keyword>
<dbReference type="Proteomes" id="UP000260529">
    <property type="component" value="Segment"/>
</dbReference>
<sequence length="227" mass="25609">MNAPDRSAVVTLLNYLASKYLHTSNEVRATAAHFNVTLTVQHEKAERPFFNASDDTRNYVVDVFRPNAKTIHGERYDFATAEEADFFAATQRGEILVKDQDFMMIEGVPAAITEWKGHRFIDWKGKTHRFADLSDDVKAAIDGKLAPEPDAIPLSKARELFKDSYSIDDAHAVGKHYVVGICPASLEGKLIKHGTYFEREHAMQAMQMIPQTRGIDIERCQLVVLQK</sequence>
<reference evidence="2" key="1">
    <citation type="submission" date="2018-06" db="EMBL/GenBank/DDBJ databases">
        <authorList>
            <person name="Sharma R."/>
            <person name="Hughes J."/>
            <person name="Breakwell D.P."/>
            <person name="Hope S."/>
            <person name="Grose J.H."/>
        </authorList>
    </citation>
    <scope>NUCLEOTIDE SEQUENCE [LARGE SCALE GENOMIC DNA]</scope>
</reference>
<proteinExistence type="predicted"/>
<gene>
    <name evidence="1" type="ORF">PAVTOK_62</name>
</gene>
<name>A0A345BM19_9CAUD</name>
<accession>A0A345BM19</accession>